<dbReference type="EMBL" id="JAGYPG010000002">
    <property type="protein sequence ID" value="MBS4195764.1"/>
    <property type="molecule type" value="Genomic_DNA"/>
</dbReference>
<dbReference type="Pfam" id="PF13280">
    <property type="entry name" value="WYL"/>
    <property type="match status" value="1"/>
</dbReference>
<dbReference type="RefSeq" id="WP_213124957.1">
    <property type="nucleotide sequence ID" value="NZ_JAGYPG010000002.1"/>
</dbReference>
<comment type="caution">
    <text evidence="5">The sequence shown here is derived from an EMBL/GenBank/DDBJ whole genome shotgun (WGS) entry which is preliminary data.</text>
</comment>
<dbReference type="PROSITE" id="PS52050">
    <property type="entry name" value="WYL"/>
    <property type="match status" value="1"/>
</dbReference>
<dbReference type="InterPro" id="IPR051534">
    <property type="entry name" value="CBASS_pafABC_assoc_protein"/>
</dbReference>
<protein>
    <submittedName>
        <fullName evidence="5">YafY family transcriptional regulator</fullName>
    </submittedName>
</protein>
<dbReference type="Proteomes" id="UP000681414">
    <property type="component" value="Unassembled WGS sequence"/>
</dbReference>
<keyword evidence="1" id="KW-0805">Transcription regulation</keyword>
<evidence type="ECO:0000256" key="1">
    <source>
        <dbReference type="ARBA" id="ARBA00023015"/>
    </source>
</evidence>
<dbReference type="InterPro" id="IPR028349">
    <property type="entry name" value="PafC-like"/>
</dbReference>
<dbReference type="PIRSF" id="PIRSF016838">
    <property type="entry name" value="PafC"/>
    <property type="match status" value="1"/>
</dbReference>
<proteinExistence type="predicted"/>
<keyword evidence="3" id="KW-0804">Transcription</keyword>
<evidence type="ECO:0000256" key="3">
    <source>
        <dbReference type="ARBA" id="ARBA00023163"/>
    </source>
</evidence>
<dbReference type="InterPro" id="IPR036388">
    <property type="entry name" value="WH-like_DNA-bd_sf"/>
</dbReference>
<keyword evidence="6" id="KW-1185">Reference proteome</keyword>
<organism evidence="5 6">
    <name type="scientific">Lederbergia citri</name>
    <dbReference type="NCBI Taxonomy" id="2833580"/>
    <lineage>
        <taxon>Bacteria</taxon>
        <taxon>Bacillati</taxon>
        <taxon>Bacillota</taxon>
        <taxon>Bacilli</taxon>
        <taxon>Bacillales</taxon>
        <taxon>Bacillaceae</taxon>
        <taxon>Lederbergia</taxon>
    </lineage>
</organism>
<dbReference type="AlphaFoldDB" id="A0A942TGM7"/>
<evidence type="ECO:0000313" key="6">
    <source>
        <dbReference type="Proteomes" id="UP000681414"/>
    </source>
</evidence>
<dbReference type="Pfam" id="PF25583">
    <property type="entry name" value="WCX"/>
    <property type="match status" value="1"/>
</dbReference>
<sequence length="323" mass="37373">MRADRLITIILLLQNNEKLTTKALANELEVTERTIHRDMEALSRTGIPVLAKRGKNGGWSLLEGYRTNITGLKDNEIKSLFISPSIHVLNDLGLTTDWSKARQKLIASIPSFLQKNANDVWNRIHVDTSTWRQSTEKIEFFKILQQAIWNERKLQMKYDRADGKIVERVVDPLGLVAKGSTWYLIASSNEEFRNYRASRIESALMTAEKFSRPEDFNLAQYWDNSKQKFIKSLPRYEVNVEISPSIAQRIGFTGRFVQTLEINSPLENGWIPVKLCFDTEQEAIEYILGFGNQIRIVHPITLRQIIYDMARAIVDFYEQDNFN</sequence>
<feature type="domain" description="HTH deoR-type" evidence="4">
    <location>
        <begin position="2"/>
        <end position="57"/>
    </location>
</feature>
<dbReference type="InterPro" id="IPR018356">
    <property type="entry name" value="Tscrpt_reg_HTH_DeoR_CS"/>
</dbReference>
<accession>A0A942TGM7</accession>
<dbReference type="PROSITE" id="PS00894">
    <property type="entry name" value="HTH_DEOR_1"/>
    <property type="match status" value="1"/>
</dbReference>
<dbReference type="InterPro" id="IPR026881">
    <property type="entry name" value="WYL_dom"/>
</dbReference>
<name>A0A942TGM7_9BACI</name>
<dbReference type="Gene3D" id="1.10.10.10">
    <property type="entry name" value="Winged helix-like DNA-binding domain superfamily/Winged helix DNA-binding domain"/>
    <property type="match status" value="1"/>
</dbReference>
<dbReference type="SUPFAM" id="SSF46785">
    <property type="entry name" value="Winged helix' DNA-binding domain"/>
    <property type="match status" value="1"/>
</dbReference>
<dbReference type="InterPro" id="IPR001034">
    <property type="entry name" value="DeoR_HTH"/>
</dbReference>
<evidence type="ECO:0000256" key="2">
    <source>
        <dbReference type="ARBA" id="ARBA00023125"/>
    </source>
</evidence>
<evidence type="ECO:0000313" key="5">
    <source>
        <dbReference type="EMBL" id="MBS4195764.1"/>
    </source>
</evidence>
<keyword evidence="2" id="KW-0238">DNA-binding</keyword>
<dbReference type="PANTHER" id="PTHR34580">
    <property type="match status" value="1"/>
</dbReference>
<dbReference type="PANTHER" id="PTHR34580:SF1">
    <property type="entry name" value="PROTEIN PAFC"/>
    <property type="match status" value="1"/>
</dbReference>
<gene>
    <name evidence="5" type="ORF">KHA97_11915</name>
</gene>
<evidence type="ECO:0000259" key="4">
    <source>
        <dbReference type="PROSITE" id="PS51000"/>
    </source>
</evidence>
<dbReference type="Pfam" id="PF08279">
    <property type="entry name" value="HTH_11"/>
    <property type="match status" value="1"/>
</dbReference>
<dbReference type="InterPro" id="IPR057727">
    <property type="entry name" value="WCX_dom"/>
</dbReference>
<dbReference type="InterPro" id="IPR013196">
    <property type="entry name" value="HTH_11"/>
</dbReference>
<reference evidence="5 6" key="1">
    <citation type="submission" date="2021-05" db="EMBL/GenBank/DDBJ databases">
        <title>Novel Bacillus species.</title>
        <authorList>
            <person name="Liu G."/>
        </authorList>
    </citation>
    <scope>NUCLEOTIDE SEQUENCE [LARGE SCALE GENOMIC DNA]</scope>
    <source>
        <strain evidence="6">FJAT-49780</strain>
    </source>
</reference>
<dbReference type="GO" id="GO:0003677">
    <property type="term" value="F:DNA binding"/>
    <property type="evidence" value="ECO:0007669"/>
    <property type="project" value="UniProtKB-KW"/>
</dbReference>
<dbReference type="PROSITE" id="PS51000">
    <property type="entry name" value="HTH_DEOR_2"/>
    <property type="match status" value="1"/>
</dbReference>
<dbReference type="InterPro" id="IPR036390">
    <property type="entry name" value="WH_DNA-bd_sf"/>
</dbReference>
<dbReference type="GO" id="GO:0003700">
    <property type="term" value="F:DNA-binding transcription factor activity"/>
    <property type="evidence" value="ECO:0007669"/>
    <property type="project" value="InterPro"/>
</dbReference>